<dbReference type="RefSeq" id="WP_151541919.1">
    <property type="nucleotide sequence ID" value="NZ_WBMR01000062.1"/>
</dbReference>
<sequence>MFRTVLIANRGEIALRVARTCRELGVRVVAVHSTEDRDSLLVRFADEAVAIGPAPARRSYMYAPAILEAARRTGAEAIHPGYGFLSEDPDFAAAVASEGLTFIGPPSGVVAALGDKTHARELLSAAGMPLLPGSLKPLADAAAAHRLADEIGYPVIIKAAMGGGGRGLRVVRASADFAEAYRETRAQALSLFGDSRVYVERYVAAARHVEIQILADSYGNVVHLGERDCTVQRRHQKLIEETPAPGLPRETVERMGRAAVEGARAAGYVGAGTFEFIVDDAGDFHFLEVNCRIQVEHPVTELVTGIDLVAEQLRVAAGEPLALGEVERRGAAIECRINAEDPARDFAPAPGTLTEFVPPGGPFVRVDTAAYQGGRVSPAYDSLIAKLIVWAPDREQAIARSARALSEFRIGGPGIATTAGFLAETVTSPAFRVGTHTTSSLTPPAPGN</sequence>
<evidence type="ECO:0000256" key="1">
    <source>
        <dbReference type="ARBA" id="ARBA00013263"/>
    </source>
</evidence>
<dbReference type="InterPro" id="IPR016185">
    <property type="entry name" value="PreATP-grasp_dom_sf"/>
</dbReference>
<feature type="domain" description="Biotin carboxylation" evidence="8">
    <location>
        <begin position="1"/>
        <end position="446"/>
    </location>
</feature>
<comment type="caution">
    <text evidence="9">The sequence shown here is derived from an EMBL/GenBank/DDBJ whole genome shotgun (WGS) entry which is preliminary data.</text>
</comment>
<evidence type="ECO:0000256" key="2">
    <source>
        <dbReference type="ARBA" id="ARBA00022598"/>
    </source>
</evidence>
<evidence type="ECO:0000259" key="7">
    <source>
        <dbReference type="PROSITE" id="PS50975"/>
    </source>
</evidence>
<feature type="domain" description="ATP-grasp" evidence="7">
    <location>
        <begin position="120"/>
        <end position="317"/>
    </location>
</feature>
<name>A0A6L3VQP2_9ACTN</name>
<evidence type="ECO:0000256" key="5">
    <source>
        <dbReference type="ARBA" id="ARBA00023267"/>
    </source>
</evidence>
<dbReference type="InterPro" id="IPR011054">
    <property type="entry name" value="Rudment_hybrid_motif"/>
</dbReference>
<dbReference type="AlphaFoldDB" id="A0A6L3VQP2"/>
<evidence type="ECO:0000256" key="3">
    <source>
        <dbReference type="ARBA" id="ARBA00022741"/>
    </source>
</evidence>
<dbReference type="Pfam" id="PF02785">
    <property type="entry name" value="Biotin_carb_C"/>
    <property type="match status" value="1"/>
</dbReference>
<dbReference type="Pfam" id="PF00289">
    <property type="entry name" value="Biotin_carb_N"/>
    <property type="match status" value="1"/>
</dbReference>
<keyword evidence="3 6" id="KW-0547">Nucleotide-binding</keyword>
<keyword evidence="5" id="KW-0092">Biotin</keyword>
<dbReference type="PROSITE" id="PS50979">
    <property type="entry name" value="BC"/>
    <property type="match status" value="1"/>
</dbReference>
<dbReference type="GO" id="GO:0046872">
    <property type="term" value="F:metal ion binding"/>
    <property type="evidence" value="ECO:0007669"/>
    <property type="project" value="InterPro"/>
</dbReference>
<evidence type="ECO:0000256" key="6">
    <source>
        <dbReference type="PROSITE-ProRule" id="PRU00409"/>
    </source>
</evidence>
<evidence type="ECO:0000259" key="8">
    <source>
        <dbReference type="PROSITE" id="PS50979"/>
    </source>
</evidence>
<keyword evidence="10" id="KW-1185">Reference proteome</keyword>
<dbReference type="InterPro" id="IPR011761">
    <property type="entry name" value="ATP-grasp"/>
</dbReference>
<dbReference type="SUPFAM" id="SSF56059">
    <property type="entry name" value="Glutathione synthetase ATP-binding domain-like"/>
    <property type="match status" value="1"/>
</dbReference>
<organism evidence="9 10">
    <name type="scientific">Actinomadura montaniterrae</name>
    <dbReference type="NCBI Taxonomy" id="1803903"/>
    <lineage>
        <taxon>Bacteria</taxon>
        <taxon>Bacillati</taxon>
        <taxon>Actinomycetota</taxon>
        <taxon>Actinomycetes</taxon>
        <taxon>Streptosporangiales</taxon>
        <taxon>Thermomonosporaceae</taxon>
        <taxon>Actinomadura</taxon>
    </lineage>
</organism>
<dbReference type="PANTHER" id="PTHR18866">
    <property type="entry name" value="CARBOXYLASE:PYRUVATE/ACETYL-COA/PROPIONYL-COA CARBOXYLASE"/>
    <property type="match status" value="1"/>
</dbReference>
<dbReference type="PROSITE" id="PS00866">
    <property type="entry name" value="CPSASE_1"/>
    <property type="match status" value="1"/>
</dbReference>
<dbReference type="SUPFAM" id="SSF52440">
    <property type="entry name" value="PreATP-grasp domain"/>
    <property type="match status" value="1"/>
</dbReference>
<dbReference type="InterPro" id="IPR005481">
    <property type="entry name" value="BC-like_N"/>
</dbReference>
<dbReference type="EMBL" id="WBMR01000062">
    <property type="protein sequence ID" value="KAB2379132.1"/>
    <property type="molecule type" value="Genomic_DNA"/>
</dbReference>
<dbReference type="PANTHER" id="PTHR18866:SF33">
    <property type="entry name" value="METHYLCROTONOYL-COA CARBOXYLASE SUBUNIT ALPHA, MITOCHONDRIAL-RELATED"/>
    <property type="match status" value="1"/>
</dbReference>
<keyword evidence="2" id="KW-0436">Ligase</keyword>
<dbReference type="InterPro" id="IPR011764">
    <property type="entry name" value="Biotin_carboxylation_dom"/>
</dbReference>
<dbReference type="SUPFAM" id="SSF51246">
    <property type="entry name" value="Rudiment single hybrid motif"/>
    <property type="match status" value="1"/>
</dbReference>
<dbReference type="InterPro" id="IPR005479">
    <property type="entry name" value="CPAse_ATP-bd"/>
</dbReference>
<dbReference type="FunFam" id="3.30.1490.20:FF:000003">
    <property type="entry name" value="acetyl-CoA carboxylase isoform X1"/>
    <property type="match status" value="1"/>
</dbReference>
<dbReference type="PROSITE" id="PS50975">
    <property type="entry name" value="ATP_GRASP"/>
    <property type="match status" value="1"/>
</dbReference>
<gene>
    <name evidence="9" type="ORF">F9B16_21595</name>
</gene>
<dbReference type="GO" id="GO:0004075">
    <property type="term" value="F:biotin carboxylase activity"/>
    <property type="evidence" value="ECO:0007669"/>
    <property type="project" value="UniProtKB-EC"/>
</dbReference>
<dbReference type="InterPro" id="IPR005482">
    <property type="entry name" value="Biotin_COase_C"/>
</dbReference>
<dbReference type="GO" id="GO:0005524">
    <property type="term" value="F:ATP binding"/>
    <property type="evidence" value="ECO:0007669"/>
    <property type="project" value="UniProtKB-UniRule"/>
</dbReference>
<reference evidence="9 10" key="1">
    <citation type="submission" date="2019-09" db="EMBL/GenBank/DDBJ databases">
        <title>Actinomadura physcomitrii sp. nov., a novel actinomycete isolated from moss [Physcomitrium sphaericum (Ludw) Fuernr].</title>
        <authorList>
            <person name="Liu C."/>
            <person name="Zhuang X."/>
        </authorList>
    </citation>
    <scope>NUCLEOTIDE SEQUENCE [LARGE SCALE GENOMIC DNA]</scope>
    <source>
        <strain evidence="9 10">CYP1-1B</strain>
    </source>
</reference>
<keyword evidence="4 6" id="KW-0067">ATP-binding</keyword>
<accession>A0A6L3VQP2</accession>
<dbReference type="Gene3D" id="3.30.470.20">
    <property type="entry name" value="ATP-grasp fold, B domain"/>
    <property type="match status" value="1"/>
</dbReference>
<evidence type="ECO:0000313" key="9">
    <source>
        <dbReference type="EMBL" id="KAB2379132.1"/>
    </source>
</evidence>
<protein>
    <recommendedName>
        <fullName evidence="1">biotin carboxylase</fullName>
        <ecNumber evidence="1">6.3.4.14</ecNumber>
    </recommendedName>
</protein>
<dbReference type="InterPro" id="IPR050856">
    <property type="entry name" value="Biotin_carboxylase_complex"/>
</dbReference>
<evidence type="ECO:0000256" key="4">
    <source>
        <dbReference type="ARBA" id="ARBA00022840"/>
    </source>
</evidence>
<dbReference type="Proteomes" id="UP000483004">
    <property type="component" value="Unassembled WGS sequence"/>
</dbReference>
<dbReference type="EC" id="6.3.4.14" evidence="1"/>
<dbReference type="OrthoDB" id="5166719at2"/>
<dbReference type="SMART" id="SM00878">
    <property type="entry name" value="Biotin_carb_C"/>
    <property type="match status" value="1"/>
</dbReference>
<dbReference type="Pfam" id="PF02786">
    <property type="entry name" value="CPSase_L_D2"/>
    <property type="match status" value="1"/>
</dbReference>
<evidence type="ECO:0000313" key="10">
    <source>
        <dbReference type="Proteomes" id="UP000483004"/>
    </source>
</evidence>
<proteinExistence type="predicted"/>